<accession>A0A1D2N7N5</accession>
<evidence type="ECO:0000313" key="9">
    <source>
        <dbReference type="EMBL" id="ODN01268.1"/>
    </source>
</evidence>
<sequence length="458" mass="51129">MLKLPVTFSSLLIVAAFFQTWAFTAVATAPRVAIIGGGVGGSSVAYFLNELLPKSQIEIFERSGLVGGRVNVTTVMGNGYETGGSIIHGKNKYAVDLAEKFGFEKKVDSGEAMSIQKGDEYVLNTSKWTVITVLKVLYRYGFNYNRLSKMINGFIDEFSTIYELQEKGKIFHTPDEMLEAMSPNLLNLTKGDTRSLLKSLDFSENFIEELVQAITYVNYGQDLSIHSFVGSVAAAGADADLWSVRGGNRELPKSLVEGSKSKLHLNTAVTEIVNLKDGTYKLMSNSQPLGVFDHVVLAYPIEGTRSSIQFTDFEKTPYISGNKKFHRTVATIVAGHVKTNFKWRADILTCDASHFYTSLSLLHPTILLVAEKYPVYKIFSPKELTKEQLNEIFEEIHHVEVHDWLAYPEYDTIPPKFPSFVLQPKLYYLNAVEWAASAIEMSLISGKNIALMISKEYQ</sequence>
<comment type="cofactor">
    <cofactor evidence="1">
        <name>FAD</name>
        <dbReference type="ChEBI" id="CHEBI:57692"/>
    </cofactor>
</comment>
<dbReference type="InterPro" id="IPR036188">
    <property type="entry name" value="FAD/NAD-bd_sf"/>
</dbReference>
<keyword evidence="5" id="KW-0274">FAD</keyword>
<evidence type="ECO:0000256" key="3">
    <source>
        <dbReference type="ARBA" id="ARBA00022630"/>
    </source>
</evidence>
<protein>
    <submittedName>
        <fullName evidence="9">Prenylcysteine oxidase</fullName>
    </submittedName>
</protein>
<keyword evidence="3" id="KW-0285">Flavoprotein</keyword>
<organism evidence="9 10">
    <name type="scientific">Orchesella cincta</name>
    <name type="common">Springtail</name>
    <name type="synonym">Podura cincta</name>
    <dbReference type="NCBI Taxonomy" id="48709"/>
    <lineage>
        <taxon>Eukaryota</taxon>
        <taxon>Metazoa</taxon>
        <taxon>Ecdysozoa</taxon>
        <taxon>Arthropoda</taxon>
        <taxon>Hexapoda</taxon>
        <taxon>Collembola</taxon>
        <taxon>Entomobryomorpha</taxon>
        <taxon>Entomobryoidea</taxon>
        <taxon>Orchesellidae</taxon>
        <taxon>Orchesellinae</taxon>
        <taxon>Orchesella</taxon>
    </lineage>
</organism>
<keyword evidence="10" id="KW-1185">Reference proteome</keyword>
<evidence type="ECO:0000259" key="8">
    <source>
        <dbReference type="Pfam" id="PF07156"/>
    </source>
</evidence>
<dbReference type="GO" id="GO:0030328">
    <property type="term" value="P:prenylcysteine catabolic process"/>
    <property type="evidence" value="ECO:0007669"/>
    <property type="project" value="InterPro"/>
</dbReference>
<name>A0A1D2N7N5_ORCCI</name>
<evidence type="ECO:0000256" key="6">
    <source>
        <dbReference type="ARBA" id="ARBA00023002"/>
    </source>
</evidence>
<dbReference type="InterPro" id="IPR017046">
    <property type="entry name" value="Prenylcysteine_Oxase1"/>
</dbReference>
<dbReference type="OrthoDB" id="437369at2759"/>
<reference evidence="9 10" key="1">
    <citation type="journal article" date="2016" name="Genome Biol. Evol.">
        <title>Gene Family Evolution Reflects Adaptation to Soil Environmental Stressors in the Genome of the Collembolan Orchesella cincta.</title>
        <authorList>
            <person name="Faddeeva-Vakhrusheva A."/>
            <person name="Derks M.F."/>
            <person name="Anvar S.Y."/>
            <person name="Agamennone V."/>
            <person name="Suring W."/>
            <person name="Smit S."/>
            <person name="van Straalen N.M."/>
            <person name="Roelofs D."/>
        </authorList>
    </citation>
    <scope>NUCLEOTIDE SEQUENCE [LARGE SCALE GENOMIC DNA]</scope>
    <source>
        <tissue evidence="9">Mixed pool</tissue>
    </source>
</reference>
<evidence type="ECO:0000313" key="10">
    <source>
        <dbReference type="Proteomes" id="UP000094527"/>
    </source>
</evidence>
<dbReference type="PANTHER" id="PTHR15944:SF0">
    <property type="entry name" value="PRENYLCYSTEINE LYASE DOMAIN-CONTAINING PROTEIN"/>
    <property type="match status" value="1"/>
</dbReference>
<evidence type="ECO:0000256" key="1">
    <source>
        <dbReference type="ARBA" id="ARBA00001974"/>
    </source>
</evidence>
<dbReference type="AlphaFoldDB" id="A0A1D2N7N5"/>
<evidence type="ECO:0000256" key="4">
    <source>
        <dbReference type="ARBA" id="ARBA00022729"/>
    </source>
</evidence>
<comment type="similarity">
    <text evidence="2">Belongs to the prenylcysteine oxidase family.</text>
</comment>
<dbReference type="SUPFAM" id="SSF51905">
    <property type="entry name" value="FAD/NAD(P)-binding domain"/>
    <property type="match status" value="1"/>
</dbReference>
<dbReference type="Proteomes" id="UP000094527">
    <property type="component" value="Unassembled WGS sequence"/>
</dbReference>
<keyword evidence="4" id="KW-0732">Signal</keyword>
<dbReference type="Pfam" id="PF13450">
    <property type="entry name" value="NAD_binding_8"/>
    <property type="match status" value="1"/>
</dbReference>
<dbReference type="Pfam" id="PF07156">
    <property type="entry name" value="Prenylcys_lyase"/>
    <property type="match status" value="1"/>
</dbReference>
<dbReference type="EMBL" id="LJIJ01000164">
    <property type="protein sequence ID" value="ODN01268.1"/>
    <property type="molecule type" value="Genomic_DNA"/>
</dbReference>
<feature type="domain" description="Prenylcysteine lyase" evidence="8">
    <location>
        <begin position="124"/>
        <end position="457"/>
    </location>
</feature>
<dbReference type="Gene3D" id="3.50.50.60">
    <property type="entry name" value="FAD/NAD(P)-binding domain"/>
    <property type="match status" value="1"/>
</dbReference>
<comment type="caution">
    <text evidence="9">The sequence shown here is derived from an EMBL/GenBank/DDBJ whole genome shotgun (WGS) entry which is preliminary data.</text>
</comment>
<dbReference type="STRING" id="48709.A0A1D2N7N5"/>
<keyword evidence="6" id="KW-0560">Oxidoreductase</keyword>
<evidence type="ECO:0000256" key="7">
    <source>
        <dbReference type="ARBA" id="ARBA00023180"/>
    </source>
</evidence>
<keyword evidence="7" id="KW-0325">Glycoprotein</keyword>
<dbReference type="InterPro" id="IPR010795">
    <property type="entry name" value="Prenylcys_lyase"/>
</dbReference>
<proteinExistence type="inferred from homology"/>
<evidence type="ECO:0000256" key="2">
    <source>
        <dbReference type="ARBA" id="ARBA00009967"/>
    </source>
</evidence>
<gene>
    <name evidence="9" type="ORF">Ocin01_05433</name>
</gene>
<dbReference type="GO" id="GO:0001735">
    <property type="term" value="F:prenylcysteine oxidase activity"/>
    <property type="evidence" value="ECO:0007669"/>
    <property type="project" value="InterPro"/>
</dbReference>
<dbReference type="GO" id="GO:0030327">
    <property type="term" value="P:prenylated protein catabolic process"/>
    <property type="evidence" value="ECO:0007669"/>
    <property type="project" value="TreeGrafter"/>
</dbReference>
<dbReference type="PANTHER" id="PTHR15944">
    <property type="entry name" value="FARNESYLCYSTEINE LYASE"/>
    <property type="match status" value="1"/>
</dbReference>
<dbReference type="OMA" id="SIGIWDG"/>
<evidence type="ECO:0000256" key="5">
    <source>
        <dbReference type="ARBA" id="ARBA00022827"/>
    </source>
</evidence>